<dbReference type="EC" id="3.1.26.5" evidence="7 8"/>
<dbReference type="InterPro" id="IPR014721">
    <property type="entry name" value="Ribsml_uS5_D2-typ_fold_subgr"/>
</dbReference>
<comment type="function">
    <text evidence="1 7">RNaseP catalyzes the removal of the 5'-leader sequence from pre-tRNA to produce the mature 5'-terminus. It can also cleave other RNA substrates such as 4.5S RNA. The protein component plays an auxiliary but essential role in vivo by binding to the 5'-leader sequence and broadening the substrate specificity of the ribozyme.</text>
</comment>
<comment type="similarity">
    <text evidence="7">Belongs to the RnpA family.</text>
</comment>
<dbReference type="Gene3D" id="3.30.230.10">
    <property type="match status" value="1"/>
</dbReference>
<sequence length="140" mass="16378">MQKEHRLTDKRDFQRVFHHGQSFANRYLVIYYLKNRNSEAFRVGFSVSKKVGKAVTRNRVKRLLREAFRNSSDQIKESYDLVVIARPSAAELEYESVVQNVHHLLRNMERPDAGKRKPAPQRTNSPGAQDKQGERRKGVR</sequence>
<protein>
    <recommendedName>
        <fullName evidence="7 8">Ribonuclease P protein component</fullName>
        <shortName evidence="7">RNase P protein</shortName>
        <shortName evidence="7">RNaseP protein</shortName>
        <ecNumber evidence="7 8">3.1.26.5</ecNumber>
    </recommendedName>
    <alternativeName>
        <fullName evidence="7">Protein C5</fullName>
    </alternativeName>
</protein>
<dbReference type="AlphaFoldDB" id="A0A1Y0IT73"/>
<dbReference type="FunFam" id="3.30.230.10:FF:000021">
    <property type="entry name" value="Ribonuclease P protein component"/>
    <property type="match status" value="1"/>
</dbReference>
<evidence type="ECO:0000313" key="10">
    <source>
        <dbReference type="EMBL" id="ARU63822.1"/>
    </source>
</evidence>
<evidence type="ECO:0000313" key="11">
    <source>
        <dbReference type="Proteomes" id="UP000195437"/>
    </source>
</evidence>
<dbReference type="HAMAP" id="MF_00227">
    <property type="entry name" value="RNase_P"/>
    <property type="match status" value="1"/>
</dbReference>
<evidence type="ECO:0000256" key="1">
    <source>
        <dbReference type="ARBA" id="ARBA00002663"/>
    </source>
</evidence>
<dbReference type="GO" id="GO:0000049">
    <property type="term" value="F:tRNA binding"/>
    <property type="evidence" value="ECO:0007669"/>
    <property type="project" value="UniProtKB-UniRule"/>
</dbReference>
<name>A0A1Y0IT73_9BACL</name>
<evidence type="ECO:0000256" key="8">
    <source>
        <dbReference type="NCBIfam" id="TIGR00188"/>
    </source>
</evidence>
<dbReference type="EMBL" id="CP021434">
    <property type="protein sequence ID" value="ARU63822.1"/>
    <property type="molecule type" value="Genomic_DNA"/>
</dbReference>
<dbReference type="GO" id="GO:0004526">
    <property type="term" value="F:ribonuclease P activity"/>
    <property type="evidence" value="ECO:0007669"/>
    <property type="project" value="UniProtKB-UniRule"/>
</dbReference>
<dbReference type="Pfam" id="PF00825">
    <property type="entry name" value="Ribonuclease_P"/>
    <property type="match status" value="1"/>
</dbReference>
<evidence type="ECO:0000256" key="9">
    <source>
        <dbReference type="SAM" id="MobiDB-lite"/>
    </source>
</evidence>
<keyword evidence="6 7" id="KW-0694">RNA-binding</keyword>
<feature type="region of interest" description="Disordered" evidence="9">
    <location>
        <begin position="106"/>
        <end position="140"/>
    </location>
</feature>
<dbReference type="PROSITE" id="PS00648">
    <property type="entry name" value="RIBONUCLEASE_P"/>
    <property type="match status" value="1"/>
</dbReference>
<proteinExistence type="inferred from homology"/>
<dbReference type="KEGG" id="tum:CBW65_07145"/>
<evidence type="ECO:0000256" key="5">
    <source>
        <dbReference type="ARBA" id="ARBA00022801"/>
    </source>
</evidence>
<dbReference type="GO" id="GO:0030677">
    <property type="term" value="C:ribonuclease P complex"/>
    <property type="evidence" value="ECO:0007669"/>
    <property type="project" value="TreeGrafter"/>
</dbReference>
<keyword evidence="5 7" id="KW-0378">Hydrolase</keyword>
<feature type="compositionally biased region" description="Basic and acidic residues" evidence="9">
    <location>
        <begin position="131"/>
        <end position="140"/>
    </location>
</feature>
<keyword evidence="2 7" id="KW-0819">tRNA processing</keyword>
<evidence type="ECO:0000256" key="4">
    <source>
        <dbReference type="ARBA" id="ARBA00022759"/>
    </source>
</evidence>
<dbReference type="Proteomes" id="UP000195437">
    <property type="component" value="Chromosome"/>
</dbReference>
<dbReference type="NCBIfam" id="TIGR00188">
    <property type="entry name" value="rnpA"/>
    <property type="match status" value="1"/>
</dbReference>
<evidence type="ECO:0000256" key="2">
    <source>
        <dbReference type="ARBA" id="ARBA00022694"/>
    </source>
</evidence>
<dbReference type="GO" id="GO:0001682">
    <property type="term" value="P:tRNA 5'-leader removal"/>
    <property type="evidence" value="ECO:0007669"/>
    <property type="project" value="UniProtKB-UniRule"/>
</dbReference>
<comment type="subunit">
    <text evidence="7">Consists of a catalytic RNA component (M1 or rnpB) and a protein subunit.</text>
</comment>
<keyword evidence="11" id="KW-1185">Reference proteome</keyword>
<dbReference type="InterPro" id="IPR000100">
    <property type="entry name" value="RNase_P"/>
</dbReference>
<reference evidence="11" key="1">
    <citation type="submission" date="2017-05" db="EMBL/GenBank/DDBJ databases">
        <authorList>
            <person name="Sung H."/>
        </authorList>
    </citation>
    <scope>NUCLEOTIDE SEQUENCE [LARGE SCALE GENOMIC DNA]</scope>
    <source>
        <strain evidence="11">AR23208</strain>
    </source>
</reference>
<feature type="compositionally biased region" description="Basic and acidic residues" evidence="9">
    <location>
        <begin position="106"/>
        <end position="115"/>
    </location>
</feature>
<dbReference type="InterPro" id="IPR020568">
    <property type="entry name" value="Ribosomal_Su5_D2-typ_SF"/>
</dbReference>
<evidence type="ECO:0000256" key="7">
    <source>
        <dbReference type="HAMAP-Rule" id="MF_00227"/>
    </source>
</evidence>
<evidence type="ECO:0000256" key="3">
    <source>
        <dbReference type="ARBA" id="ARBA00022722"/>
    </source>
</evidence>
<dbReference type="PANTHER" id="PTHR33992:SF1">
    <property type="entry name" value="RIBONUCLEASE P PROTEIN COMPONENT"/>
    <property type="match status" value="1"/>
</dbReference>
<keyword evidence="4 7" id="KW-0255">Endonuclease</keyword>
<evidence type="ECO:0000256" key="6">
    <source>
        <dbReference type="ARBA" id="ARBA00022884"/>
    </source>
</evidence>
<organism evidence="10 11">
    <name type="scientific">Tumebacillus avium</name>
    <dbReference type="NCBI Taxonomy" id="1903704"/>
    <lineage>
        <taxon>Bacteria</taxon>
        <taxon>Bacillati</taxon>
        <taxon>Bacillota</taxon>
        <taxon>Bacilli</taxon>
        <taxon>Bacillales</taxon>
        <taxon>Alicyclobacillaceae</taxon>
        <taxon>Tumebacillus</taxon>
    </lineage>
</organism>
<dbReference type="PANTHER" id="PTHR33992">
    <property type="entry name" value="RIBONUCLEASE P PROTEIN COMPONENT"/>
    <property type="match status" value="1"/>
</dbReference>
<keyword evidence="3 7" id="KW-0540">Nuclease</keyword>
<dbReference type="SUPFAM" id="SSF54211">
    <property type="entry name" value="Ribosomal protein S5 domain 2-like"/>
    <property type="match status" value="1"/>
</dbReference>
<dbReference type="InterPro" id="IPR020539">
    <property type="entry name" value="RNase_P_CS"/>
</dbReference>
<dbReference type="GO" id="GO:0042781">
    <property type="term" value="F:3'-tRNA processing endoribonuclease activity"/>
    <property type="evidence" value="ECO:0007669"/>
    <property type="project" value="TreeGrafter"/>
</dbReference>
<comment type="catalytic activity">
    <reaction evidence="7">
        <text>Endonucleolytic cleavage of RNA, removing 5'-extranucleotides from tRNA precursor.</text>
        <dbReference type="EC" id="3.1.26.5"/>
    </reaction>
</comment>
<dbReference type="OrthoDB" id="9810867at2"/>
<gene>
    <name evidence="7" type="primary">rnpA</name>
    <name evidence="10" type="ORF">CBW65_07145</name>
</gene>
<accession>A0A1Y0IT73</accession>